<feature type="region of interest" description="Disordered" evidence="1">
    <location>
        <begin position="1"/>
        <end position="66"/>
    </location>
</feature>
<dbReference type="PANTHER" id="PTHR34693:SF1">
    <property type="entry name" value="PROTEIN PAR32"/>
    <property type="match status" value="1"/>
</dbReference>
<dbReference type="Pfam" id="PF12223">
    <property type="entry name" value="DUF3602"/>
    <property type="match status" value="1"/>
</dbReference>
<evidence type="ECO:0000256" key="1">
    <source>
        <dbReference type="SAM" id="MobiDB-lite"/>
    </source>
</evidence>
<proteinExistence type="predicted"/>
<organism evidence="2 3">
    <name type="scientific">Apiospora marii</name>
    <dbReference type="NCBI Taxonomy" id="335849"/>
    <lineage>
        <taxon>Eukaryota</taxon>
        <taxon>Fungi</taxon>
        <taxon>Dikarya</taxon>
        <taxon>Ascomycota</taxon>
        <taxon>Pezizomycotina</taxon>
        <taxon>Sordariomycetes</taxon>
        <taxon>Xylariomycetidae</taxon>
        <taxon>Amphisphaeriales</taxon>
        <taxon>Apiosporaceae</taxon>
        <taxon>Apiospora</taxon>
    </lineage>
</organism>
<dbReference type="PANTHER" id="PTHR34693">
    <property type="entry name" value="PROTEIN PAR32"/>
    <property type="match status" value="1"/>
</dbReference>
<evidence type="ECO:0000313" key="2">
    <source>
        <dbReference type="EMBL" id="KAK8035912.1"/>
    </source>
</evidence>
<dbReference type="EMBL" id="JAQQWI010000005">
    <property type="protein sequence ID" value="KAK8035912.1"/>
    <property type="molecule type" value="Genomic_DNA"/>
</dbReference>
<reference evidence="2 3" key="1">
    <citation type="submission" date="2023-01" db="EMBL/GenBank/DDBJ databases">
        <title>Analysis of 21 Apiospora genomes using comparative genomics revels a genus with tremendous synthesis potential of carbohydrate active enzymes and secondary metabolites.</title>
        <authorList>
            <person name="Sorensen T."/>
        </authorList>
    </citation>
    <scope>NUCLEOTIDE SEQUENCE [LARGE SCALE GENOMIC DNA]</scope>
    <source>
        <strain evidence="2 3">CBS 20057</strain>
    </source>
</reference>
<dbReference type="InterPro" id="IPR053203">
    <property type="entry name" value="Cisplatin_resist-associated"/>
</dbReference>
<keyword evidence="3" id="KW-1185">Reference proteome</keyword>
<dbReference type="Proteomes" id="UP001396898">
    <property type="component" value="Unassembled WGS sequence"/>
</dbReference>
<protein>
    <submittedName>
        <fullName evidence="2">Uncharacterized protein</fullName>
    </submittedName>
</protein>
<feature type="compositionally biased region" description="Basic and acidic residues" evidence="1">
    <location>
        <begin position="105"/>
        <end position="123"/>
    </location>
</feature>
<evidence type="ECO:0000313" key="3">
    <source>
        <dbReference type="Proteomes" id="UP001396898"/>
    </source>
</evidence>
<sequence length="143" mass="15099">MSQQQQQQQKFASTGRGGAGNISDAANSPKIQPKDLETPTLKHTVVTTGRGGSGNMRTNKDPAETRALQDVEPVVERQKNDGVAHVGRGGAANVVKLGSPEVPEVKEAKKAEGGEEAVKRTKSPDASLAAKGKEWLEKFGKKA</sequence>
<name>A0ABR1SNK2_9PEZI</name>
<feature type="region of interest" description="Disordered" evidence="1">
    <location>
        <begin position="105"/>
        <end position="127"/>
    </location>
</feature>
<comment type="caution">
    <text evidence="2">The sequence shown here is derived from an EMBL/GenBank/DDBJ whole genome shotgun (WGS) entry which is preliminary data.</text>
</comment>
<gene>
    <name evidence="2" type="ORF">PG991_001985</name>
</gene>
<accession>A0ABR1SNK2</accession>
<dbReference type="InterPro" id="IPR022024">
    <property type="entry name" value="DUF3602"/>
</dbReference>